<dbReference type="InterPro" id="IPR011263">
    <property type="entry name" value="DNA-dir_RNA_pol_RpoA/D/Rpb3"/>
</dbReference>
<protein>
    <recommendedName>
        <fullName evidence="3 11">DNA-directed RNA polymerase subunit alpha</fullName>
        <shortName evidence="11">RNAP subunit alpha</shortName>
        <ecNumber evidence="2 11">2.7.7.6</ecNumber>
    </recommendedName>
    <alternativeName>
        <fullName evidence="9 11">RNA polymerase subunit alpha</fullName>
    </alternativeName>
    <alternativeName>
        <fullName evidence="8 11">Transcriptase subunit alpha</fullName>
    </alternativeName>
</protein>
<evidence type="ECO:0000256" key="5">
    <source>
        <dbReference type="ARBA" id="ARBA00022679"/>
    </source>
</evidence>
<evidence type="ECO:0000256" key="4">
    <source>
        <dbReference type="ARBA" id="ARBA00022478"/>
    </source>
</evidence>
<evidence type="ECO:0000256" key="6">
    <source>
        <dbReference type="ARBA" id="ARBA00022695"/>
    </source>
</evidence>
<dbReference type="CDD" id="cd06928">
    <property type="entry name" value="RNAP_alpha_NTD"/>
    <property type="match status" value="1"/>
</dbReference>
<dbReference type="GO" id="GO:0003899">
    <property type="term" value="F:DNA-directed RNA polymerase activity"/>
    <property type="evidence" value="ECO:0007669"/>
    <property type="project" value="UniProtKB-UniRule"/>
</dbReference>
<dbReference type="NCBIfam" id="TIGR02027">
    <property type="entry name" value="rpoA"/>
    <property type="match status" value="1"/>
</dbReference>
<comment type="catalytic activity">
    <reaction evidence="10 11">
        <text>RNA(n) + a ribonucleoside 5'-triphosphate = RNA(n+1) + diphosphate</text>
        <dbReference type="Rhea" id="RHEA:21248"/>
        <dbReference type="Rhea" id="RHEA-COMP:14527"/>
        <dbReference type="Rhea" id="RHEA-COMP:17342"/>
        <dbReference type="ChEBI" id="CHEBI:33019"/>
        <dbReference type="ChEBI" id="CHEBI:61557"/>
        <dbReference type="ChEBI" id="CHEBI:140395"/>
        <dbReference type="EC" id="2.7.7.6"/>
    </reaction>
</comment>
<keyword evidence="7 11" id="KW-0804">Transcription</keyword>
<dbReference type="GO" id="GO:0000428">
    <property type="term" value="C:DNA-directed RNA polymerase complex"/>
    <property type="evidence" value="ECO:0007669"/>
    <property type="project" value="UniProtKB-KW"/>
</dbReference>
<reference evidence="13 14" key="1">
    <citation type="journal article" date="2016" name="Nat. Commun.">
        <title>Thousands of microbial genomes shed light on interconnected biogeochemical processes in an aquifer system.</title>
        <authorList>
            <person name="Anantharaman K."/>
            <person name="Brown C.T."/>
            <person name="Hug L.A."/>
            <person name="Sharon I."/>
            <person name="Castelle C.J."/>
            <person name="Probst A.J."/>
            <person name="Thomas B.C."/>
            <person name="Singh A."/>
            <person name="Wilkins M.J."/>
            <person name="Karaoz U."/>
            <person name="Brodie E.L."/>
            <person name="Williams K.H."/>
            <person name="Hubbard S.S."/>
            <person name="Banfield J.F."/>
        </authorList>
    </citation>
    <scope>NUCLEOTIDE SEQUENCE [LARGE SCALE GENOMIC DNA]</scope>
</reference>
<dbReference type="Pfam" id="PF01193">
    <property type="entry name" value="RNA_pol_L"/>
    <property type="match status" value="1"/>
</dbReference>
<dbReference type="GO" id="GO:0005737">
    <property type="term" value="C:cytoplasm"/>
    <property type="evidence" value="ECO:0007669"/>
    <property type="project" value="UniProtKB-ARBA"/>
</dbReference>
<dbReference type="Gene3D" id="2.170.120.12">
    <property type="entry name" value="DNA-directed RNA polymerase, insert domain"/>
    <property type="match status" value="1"/>
</dbReference>
<dbReference type="SUPFAM" id="SSF47789">
    <property type="entry name" value="C-terminal domain of RNA polymerase alpha subunit"/>
    <property type="match status" value="1"/>
</dbReference>
<dbReference type="Gene3D" id="3.30.1360.10">
    <property type="entry name" value="RNA polymerase, RBP11-like subunit"/>
    <property type="match status" value="1"/>
</dbReference>
<dbReference type="InterPro" id="IPR011260">
    <property type="entry name" value="RNAP_asu_C"/>
</dbReference>
<dbReference type="InterPro" id="IPR036643">
    <property type="entry name" value="RNApol_insert_sf"/>
</dbReference>
<accession>A0A1G1WN08</accession>
<dbReference type="SUPFAM" id="SSF56553">
    <property type="entry name" value="Insert subdomain of RNA polymerase alpha subunit"/>
    <property type="match status" value="1"/>
</dbReference>
<evidence type="ECO:0000256" key="8">
    <source>
        <dbReference type="ARBA" id="ARBA00032524"/>
    </source>
</evidence>
<comment type="domain">
    <text evidence="11">The N-terminal domain is essential for RNAP assembly and basal transcription, whereas the C-terminal domain is involved in interaction with transcriptional regulators and with upstream promoter elements.</text>
</comment>
<sequence length="311" mass="33510">MLDQINISVLKQDHNYGEIVVEPLPQGYGLTLGNALRRVLLTSLPGMAVTSVKITGVAHEYSSIEGVKEDVVQILLNLKRVRLSPETDKEIKTGDIKISLSEKGSKEVKAGDFKVIGPAKIANPELVVATLTSAKSKLDLEASVEYGSGYVPVEDRKAAGNGTIPLDAVYSPVMRVNYKVEATRVGQITNFDKLTIQVYTDGTITPEETIKSASRILGDYFGVLQGPYGVGASKKAPKNQSSSTKLANDAPIEELDLPTRVTNSLKTAGIETLGNLIETPREKIMALKNLGAKSFITIEEKLKEKGIAISE</sequence>
<dbReference type="Proteomes" id="UP000177821">
    <property type="component" value="Unassembled WGS sequence"/>
</dbReference>
<dbReference type="Pfam" id="PF03118">
    <property type="entry name" value="RNA_pol_A_CTD"/>
    <property type="match status" value="1"/>
</dbReference>
<evidence type="ECO:0000256" key="2">
    <source>
        <dbReference type="ARBA" id="ARBA00012418"/>
    </source>
</evidence>
<dbReference type="NCBIfam" id="NF003519">
    <property type="entry name" value="PRK05182.2-5"/>
    <property type="match status" value="1"/>
</dbReference>
<keyword evidence="4 11" id="KW-0240">DNA-directed RNA polymerase</keyword>
<feature type="region of interest" description="Alpha N-terminal domain (alpha-NTD)" evidence="11">
    <location>
        <begin position="1"/>
        <end position="240"/>
    </location>
</feature>
<dbReference type="GO" id="GO:0003677">
    <property type="term" value="F:DNA binding"/>
    <property type="evidence" value="ECO:0007669"/>
    <property type="project" value="UniProtKB-UniRule"/>
</dbReference>
<keyword evidence="6 11" id="KW-0548">Nucleotidyltransferase</keyword>
<feature type="region of interest" description="Alpha C-terminal domain (alpha-CTD)" evidence="11">
    <location>
        <begin position="246"/>
        <end position="311"/>
    </location>
</feature>
<evidence type="ECO:0000256" key="1">
    <source>
        <dbReference type="ARBA" id="ARBA00007123"/>
    </source>
</evidence>
<keyword evidence="5 11" id="KW-0808">Transferase</keyword>
<dbReference type="EC" id="2.7.7.6" evidence="2 11"/>
<dbReference type="InterPro" id="IPR011773">
    <property type="entry name" value="DNA-dir_RpoA"/>
</dbReference>
<dbReference type="SUPFAM" id="SSF55257">
    <property type="entry name" value="RBP11-like subunits of RNA polymerase"/>
    <property type="match status" value="1"/>
</dbReference>
<evidence type="ECO:0000256" key="10">
    <source>
        <dbReference type="ARBA" id="ARBA00048552"/>
    </source>
</evidence>
<dbReference type="InterPro" id="IPR011262">
    <property type="entry name" value="DNA-dir_RNA_pol_insert"/>
</dbReference>
<comment type="caution">
    <text evidence="13">The sequence shown here is derived from an EMBL/GenBank/DDBJ whole genome shotgun (WGS) entry which is preliminary data.</text>
</comment>
<comment type="similarity">
    <text evidence="1 11">Belongs to the RNA polymerase alpha chain family.</text>
</comment>
<evidence type="ECO:0000256" key="3">
    <source>
        <dbReference type="ARBA" id="ARBA00015972"/>
    </source>
</evidence>
<proteinExistence type="inferred from homology"/>
<dbReference type="HAMAP" id="MF_00059">
    <property type="entry name" value="RNApol_bact_RpoA"/>
    <property type="match status" value="1"/>
</dbReference>
<evidence type="ECO:0000313" key="13">
    <source>
        <dbReference type="EMBL" id="OGY28750.1"/>
    </source>
</evidence>
<organism evidence="13 14">
    <name type="scientific">Candidatus Woykebacteria bacterium RIFCSPHIGHO2_02_FULL_43_16b</name>
    <dbReference type="NCBI Taxonomy" id="1802601"/>
    <lineage>
        <taxon>Bacteria</taxon>
        <taxon>Candidatus Woykeibacteriota</taxon>
    </lineage>
</organism>
<dbReference type="AlphaFoldDB" id="A0A1G1WN08"/>
<dbReference type="Gene3D" id="1.10.150.20">
    <property type="entry name" value="5' to 3' exonuclease, C-terminal subdomain"/>
    <property type="match status" value="1"/>
</dbReference>
<dbReference type="Pfam" id="PF01000">
    <property type="entry name" value="RNA_pol_A_bac"/>
    <property type="match status" value="1"/>
</dbReference>
<dbReference type="InterPro" id="IPR036603">
    <property type="entry name" value="RBP11-like"/>
</dbReference>
<comment type="subunit">
    <text evidence="11">Homodimer. The RNAP catalytic core consists of 2 alpha, 1 beta, 1 beta' and 1 omega subunit. When a sigma factor is associated with the core the holoenzyme is formed, which can initiate transcription.</text>
</comment>
<dbReference type="GO" id="GO:0006351">
    <property type="term" value="P:DNA-templated transcription"/>
    <property type="evidence" value="ECO:0007669"/>
    <property type="project" value="UniProtKB-UniRule"/>
</dbReference>
<evidence type="ECO:0000256" key="9">
    <source>
        <dbReference type="ARBA" id="ARBA00033070"/>
    </source>
</evidence>
<comment type="function">
    <text evidence="11">DNA-dependent RNA polymerase catalyzes the transcription of DNA into RNA using the four ribonucleoside triphosphates as substrates.</text>
</comment>
<dbReference type="SMART" id="SM00662">
    <property type="entry name" value="RPOLD"/>
    <property type="match status" value="1"/>
</dbReference>
<evidence type="ECO:0000313" key="14">
    <source>
        <dbReference type="Proteomes" id="UP000177821"/>
    </source>
</evidence>
<dbReference type="FunFam" id="2.170.120.12:FF:000001">
    <property type="entry name" value="DNA-directed RNA polymerase subunit alpha"/>
    <property type="match status" value="1"/>
</dbReference>
<name>A0A1G1WN08_9BACT</name>
<evidence type="ECO:0000256" key="7">
    <source>
        <dbReference type="ARBA" id="ARBA00023163"/>
    </source>
</evidence>
<dbReference type="GO" id="GO:0046983">
    <property type="term" value="F:protein dimerization activity"/>
    <property type="evidence" value="ECO:0007669"/>
    <property type="project" value="InterPro"/>
</dbReference>
<evidence type="ECO:0000259" key="12">
    <source>
        <dbReference type="SMART" id="SM00662"/>
    </source>
</evidence>
<evidence type="ECO:0000256" key="11">
    <source>
        <dbReference type="HAMAP-Rule" id="MF_00059"/>
    </source>
</evidence>
<feature type="domain" description="DNA-directed RNA polymerase RpoA/D/Rpb3-type" evidence="12">
    <location>
        <begin position="16"/>
        <end position="227"/>
    </location>
</feature>
<gene>
    <name evidence="11" type="primary">rpoA</name>
    <name evidence="13" type="ORF">A3J50_01225</name>
</gene>
<dbReference type="EMBL" id="MHCX01000045">
    <property type="protein sequence ID" value="OGY28750.1"/>
    <property type="molecule type" value="Genomic_DNA"/>
</dbReference>